<reference evidence="1" key="1">
    <citation type="submission" date="2006-10" db="EMBL/GenBank/DDBJ databases">
        <authorList>
            <person name="Amadeo P."/>
            <person name="Zhao Q."/>
            <person name="Wortman J."/>
            <person name="Fraser-Liggett C."/>
            <person name="Carlton J."/>
        </authorList>
    </citation>
    <scope>NUCLEOTIDE SEQUENCE</scope>
    <source>
        <strain evidence="1">G3</strain>
    </source>
</reference>
<dbReference type="KEGG" id="tva:75642330"/>
<protein>
    <submittedName>
        <fullName evidence="1">Uncharacterized protein</fullName>
    </submittedName>
</protein>
<gene>
    <name evidence="1" type="ORF">TVAG_492930</name>
</gene>
<organism evidence="1 2">
    <name type="scientific">Trichomonas vaginalis (strain ATCC PRA-98 / G3)</name>
    <dbReference type="NCBI Taxonomy" id="412133"/>
    <lineage>
        <taxon>Eukaryota</taxon>
        <taxon>Metamonada</taxon>
        <taxon>Parabasalia</taxon>
        <taxon>Trichomonadida</taxon>
        <taxon>Trichomonadidae</taxon>
        <taxon>Trichomonas</taxon>
    </lineage>
</organism>
<dbReference type="RefSeq" id="XP_001304255.1">
    <property type="nucleotide sequence ID" value="XM_001304254.1"/>
</dbReference>
<dbReference type="VEuPathDB" id="TrichDB:TVAGG3_0156020"/>
<accession>A2FUT6</accession>
<proteinExistence type="predicted"/>
<dbReference type="InParanoid" id="A2FUT6"/>
<dbReference type="AlphaFoldDB" id="A2FUT6"/>
<name>A2FUT6_TRIV3</name>
<dbReference type="EMBL" id="DS114043">
    <property type="protein sequence ID" value="EAX91325.1"/>
    <property type="molecule type" value="Genomic_DNA"/>
</dbReference>
<evidence type="ECO:0000313" key="1">
    <source>
        <dbReference type="EMBL" id="EAX91325.1"/>
    </source>
</evidence>
<evidence type="ECO:0000313" key="2">
    <source>
        <dbReference type="Proteomes" id="UP000001542"/>
    </source>
</evidence>
<dbReference type="VEuPathDB" id="TrichDB:TVAG_492930"/>
<reference evidence="1" key="2">
    <citation type="journal article" date="2007" name="Science">
        <title>Draft genome sequence of the sexually transmitted pathogen Trichomonas vaginalis.</title>
        <authorList>
            <person name="Carlton J.M."/>
            <person name="Hirt R.P."/>
            <person name="Silva J.C."/>
            <person name="Delcher A.L."/>
            <person name="Schatz M."/>
            <person name="Zhao Q."/>
            <person name="Wortman J.R."/>
            <person name="Bidwell S.L."/>
            <person name="Alsmark U.C.M."/>
            <person name="Besteiro S."/>
            <person name="Sicheritz-Ponten T."/>
            <person name="Noel C.J."/>
            <person name="Dacks J.B."/>
            <person name="Foster P.G."/>
            <person name="Simillion C."/>
            <person name="Van de Peer Y."/>
            <person name="Miranda-Saavedra D."/>
            <person name="Barton G.J."/>
            <person name="Westrop G.D."/>
            <person name="Mueller S."/>
            <person name="Dessi D."/>
            <person name="Fiori P.L."/>
            <person name="Ren Q."/>
            <person name="Paulsen I."/>
            <person name="Zhang H."/>
            <person name="Bastida-Corcuera F.D."/>
            <person name="Simoes-Barbosa A."/>
            <person name="Brown M.T."/>
            <person name="Hayes R.D."/>
            <person name="Mukherjee M."/>
            <person name="Okumura C.Y."/>
            <person name="Schneider R."/>
            <person name="Smith A.J."/>
            <person name="Vanacova S."/>
            <person name="Villalvazo M."/>
            <person name="Haas B.J."/>
            <person name="Pertea M."/>
            <person name="Feldblyum T.V."/>
            <person name="Utterback T.R."/>
            <person name="Shu C.L."/>
            <person name="Osoegawa K."/>
            <person name="de Jong P.J."/>
            <person name="Hrdy I."/>
            <person name="Horvathova L."/>
            <person name="Zubacova Z."/>
            <person name="Dolezal P."/>
            <person name="Malik S.B."/>
            <person name="Logsdon J.M. Jr."/>
            <person name="Henze K."/>
            <person name="Gupta A."/>
            <person name="Wang C.C."/>
            <person name="Dunne R.L."/>
            <person name="Upcroft J.A."/>
            <person name="Upcroft P."/>
            <person name="White O."/>
            <person name="Salzberg S.L."/>
            <person name="Tang P."/>
            <person name="Chiu C.-H."/>
            <person name="Lee Y.-S."/>
            <person name="Embley T.M."/>
            <person name="Coombs G.H."/>
            <person name="Mottram J.C."/>
            <person name="Tachezy J."/>
            <person name="Fraser-Liggett C.M."/>
            <person name="Johnson P.J."/>
        </authorList>
    </citation>
    <scope>NUCLEOTIDE SEQUENCE [LARGE SCALE GENOMIC DNA]</scope>
    <source>
        <strain evidence="1">G3</strain>
    </source>
</reference>
<keyword evidence="2" id="KW-1185">Reference proteome</keyword>
<sequence>MTSSSTLLLRTMDQIEGIRVIVVDPNSSISCLKKDYSCNCLFLYKNIILVDTLPFSYYSMSDGDFIRTIRSSDVGESQQDQSEKYENEIELEKLKLLEKKFNRIISSSSMYRKYENLKQKIIKDNEEYEFESYHRTRCPRYKPTMPSTNPLPKFW</sequence>
<dbReference type="Proteomes" id="UP000001542">
    <property type="component" value="Unassembled WGS sequence"/>
</dbReference>